<sequence>MFTSPSLRARALAPHAAAAPPGPLRQCGPTHKSSRFPPDFLIKEEGRNRKWSLELLPLVKDAEGSAIHKFPLAQYHNSFHLFWIVKTLLQNCKVPYRAAAGSDATGFLVHLERRVFLLSEEFPLFSMYMWMIGGLLTSTGAGPPPAAAL</sequence>
<dbReference type="GO" id="GO:0007129">
    <property type="term" value="P:homologous chromosome pairing at meiosis"/>
    <property type="evidence" value="ECO:0007669"/>
    <property type="project" value="TreeGrafter"/>
</dbReference>
<dbReference type="InterPro" id="IPR025888">
    <property type="entry name" value="MEI4"/>
</dbReference>
<reference evidence="4 5" key="1">
    <citation type="submission" date="2019-04" db="EMBL/GenBank/DDBJ databases">
        <title>Chromosome genome assembly for Takifugu flavidus.</title>
        <authorList>
            <person name="Xiao S."/>
        </authorList>
    </citation>
    <scope>NUCLEOTIDE SEQUENCE [LARGE SCALE GENOMIC DNA]</scope>
    <source>
        <strain evidence="4">HTHZ2018</strain>
        <tissue evidence="4">Muscle</tissue>
    </source>
</reference>
<dbReference type="GO" id="GO:0048477">
    <property type="term" value="P:oogenesis"/>
    <property type="evidence" value="ECO:0007669"/>
    <property type="project" value="TreeGrafter"/>
</dbReference>
<comment type="caution">
    <text evidence="4">The sequence shown here is derived from an EMBL/GenBank/DDBJ whole genome shotgun (WGS) entry which is preliminary data.</text>
</comment>
<feature type="region of interest" description="Disordered" evidence="3">
    <location>
        <begin position="15"/>
        <end position="36"/>
    </location>
</feature>
<evidence type="ECO:0000313" key="5">
    <source>
        <dbReference type="Proteomes" id="UP000324091"/>
    </source>
</evidence>
<proteinExistence type="inferred from homology"/>
<accession>A0A5C6NP80</accession>
<name>A0A5C6NP80_9TELE</name>
<protein>
    <submittedName>
        <fullName evidence="4">Meiosis-specific protein MEI4</fullName>
    </submittedName>
</protein>
<dbReference type="GO" id="GO:0042138">
    <property type="term" value="P:meiotic DNA double-strand break formation"/>
    <property type="evidence" value="ECO:0007669"/>
    <property type="project" value="InterPro"/>
</dbReference>
<evidence type="ECO:0000313" key="4">
    <source>
        <dbReference type="EMBL" id="TWW68478.1"/>
    </source>
</evidence>
<dbReference type="EMBL" id="RHFK02000011">
    <property type="protein sequence ID" value="TWW68478.1"/>
    <property type="molecule type" value="Genomic_DNA"/>
</dbReference>
<dbReference type="Proteomes" id="UP000324091">
    <property type="component" value="Chromosome 19"/>
</dbReference>
<dbReference type="GO" id="GO:0007283">
    <property type="term" value="P:spermatogenesis"/>
    <property type="evidence" value="ECO:0007669"/>
    <property type="project" value="TreeGrafter"/>
</dbReference>
<dbReference type="PANTHER" id="PTHR28575">
    <property type="entry name" value="MEIOSIS-SPECIFIC PROTEIN MEI4"/>
    <property type="match status" value="1"/>
</dbReference>
<dbReference type="GO" id="GO:0006310">
    <property type="term" value="P:DNA recombination"/>
    <property type="evidence" value="ECO:0007669"/>
    <property type="project" value="InterPro"/>
</dbReference>
<gene>
    <name evidence="4" type="ORF">D4764_19G0002760</name>
</gene>
<dbReference type="Pfam" id="PF13971">
    <property type="entry name" value="Mei4"/>
    <property type="match status" value="1"/>
</dbReference>
<evidence type="ECO:0000256" key="1">
    <source>
        <dbReference type="ARBA" id="ARBA00023254"/>
    </source>
</evidence>
<keyword evidence="5" id="KW-1185">Reference proteome</keyword>
<evidence type="ECO:0000256" key="3">
    <source>
        <dbReference type="SAM" id="MobiDB-lite"/>
    </source>
</evidence>
<dbReference type="AlphaFoldDB" id="A0A5C6NP80"/>
<organism evidence="4 5">
    <name type="scientific">Takifugu flavidus</name>
    <name type="common">sansaifugu</name>
    <dbReference type="NCBI Taxonomy" id="433684"/>
    <lineage>
        <taxon>Eukaryota</taxon>
        <taxon>Metazoa</taxon>
        <taxon>Chordata</taxon>
        <taxon>Craniata</taxon>
        <taxon>Vertebrata</taxon>
        <taxon>Euteleostomi</taxon>
        <taxon>Actinopterygii</taxon>
        <taxon>Neopterygii</taxon>
        <taxon>Teleostei</taxon>
        <taxon>Neoteleostei</taxon>
        <taxon>Acanthomorphata</taxon>
        <taxon>Eupercaria</taxon>
        <taxon>Tetraodontiformes</taxon>
        <taxon>Tetradontoidea</taxon>
        <taxon>Tetraodontidae</taxon>
        <taxon>Takifugu</taxon>
    </lineage>
</organism>
<keyword evidence="1" id="KW-0469">Meiosis</keyword>
<evidence type="ECO:0000256" key="2">
    <source>
        <dbReference type="ARBA" id="ARBA00093453"/>
    </source>
</evidence>
<dbReference type="PANTHER" id="PTHR28575:SF1">
    <property type="entry name" value="MEIOSIS-SPECIFIC PROTEIN MEI4"/>
    <property type="match status" value="1"/>
</dbReference>
<comment type="similarity">
    <text evidence="2">Belongs to the MEI4L family.</text>
</comment>
<dbReference type="GO" id="GO:0000800">
    <property type="term" value="C:lateral element"/>
    <property type="evidence" value="ECO:0007669"/>
    <property type="project" value="TreeGrafter"/>
</dbReference>